<dbReference type="PANTHER" id="PTHR48000">
    <property type="entry name" value="OS09G0431300 PROTEIN"/>
    <property type="match status" value="1"/>
</dbReference>
<dbReference type="PROSITE" id="PS50090">
    <property type="entry name" value="MYB_LIKE"/>
    <property type="match status" value="1"/>
</dbReference>
<dbReference type="Gene3D" id="1.10.10.60">
    <property type="entry name" value="Homeodomain-like"/>
    <property type="match status" value="1"/>
</dbReference>
<proteinExistence type="predicted"/>
<keyword evidence="4" id="KW-0804">Transcription</keyword>
<keyword evidence="3" id="KW-0238">DNA-binding</keyword>
<dbReference type="SUPFAM" id="SSF46689">
    <property type="entry name" value="Homeodomain-like"/>
    <property type="match status" value="1"/>
</dbReference>
<dbReference type="InterPro" id="IPR017930">
    <property type="entry name" value="Myb_dom"/>
</dbReference>
<evidence type="ECO:0000256" key="2">
    <source>
        <dbReference type="ARBA" id="ARBA00023015"/>
    </source>
</evidence>
<keyword evidence="2" id="KW-0805">Transcription regulation</keyword>
<sequence length="131" mass="14046">MGKSPCCDKARVKRGAWSREEDAILTTFVARWSAIAAKLPGRTDNDVKNHWSTKLKKRHVMLMSTAAAPSTPPTGVAPPATPPPALVDLEAALATVDDGGELTCEAEQLYAELMGLIEQQPTGHGQQRSLL</sequence>
<dbReference type="AlphaFoldDB" id="M8CSI6"/>
<dbReference type="PROSITE" id="PS51294">
    <property type="entry name" value="HTH_MYB"/>
    <property type="match status" value="1"/>
</dbReference>
<organism evidence="5">
    <name type="scientific">Aegilops tauschii</name>
    <name type="common">Tausch's goatgrass</name>
    <name type="synonym">Aegilops squarrosa</name>
    <dbReference type="NCBI Taxonomy" id="37682"/>
    <lineage>
        <taxon>Eukaryota</taxon>
        <taxon>Viridiplantae</taxon>
        <taxon>Streptophyta</taxon>
        <taxon>Embryophyta</taxon>
        <taxon>Tracheophyta</taxon>
        <taxon>Spermatophyta</taxon>
        <taxon>Magnoliopsida</taxon>
        <taxon>Liliopsida</taxon>
        <taxon>Poales</taxon>
        <taxon>Poaceae</taxon>
        <taxon>BOP clade</taxon>
        <taxon>Pooideae</taxon>
        <taxon>Triticodae</taxon>
        <taxon>Triticeae</taxon>
        <taxon>Triticinae</taxon>
        <taxon>Aegilops</taxon>
    </lineage>
</organism>
<evidence type="ECO:0000313" key="5">
    <source>
        <dbReference type="EnsemblPlants" id="EMT26666"/>
    </source>
</evidence>
<dbReference type="InterPro" id="IPR001005">
    <property type="entry name" value="SANT/Myb"/>
</dbReference>
<dbReference type="Pfam" id="PF00249">
    <property type="entry name" value="Myb_DNA-binding"/>
    <property type="match status" value="1"/>
</dbReference>
<evidence type="ECO:0000256" key="1">
    <source>
        <dbReference type="ARBA" id="ARBA00022737"/>
    </source>
</evidence>
<name>M8CSI6_AEGTA</name>
<dbReference type="PANTHER" id="PTHR48000:SF66">
    <property type="entry name" value="OS01G0722300 PROTEIN"/>
    <property type="match status" value="1"/>
</dbReference>
<reference evidence="5" key="1">
    <citation type="submission" date="2015-06" db="UniProtKB">
        <authorList>
            <consortium name="EnsemblPlants"/>
        </authorList>
    </citation>
    <scope>IDENTIFICATION</scope>
</reference>
<dbReference type="EnsemblPlants" id="EMT26666">
    <property type="protein sequence ID" value="EMT26666"/>
    <property type="gene ID" value="F775_25489"/>
</dbReference>
<dbReference type="SMART" id="SM00717">
    <property type="entry name" value="SANT"/>
    <property type="match status" value="1"/>
</dbReference>
<dbReference type="GO" id="GO:0003677">
    <property type="term" value="F:DNA binding"/>
    <property type="evidence" value="ECO:0007669"/>
    <property type="project" value="UniProtKB-KW"/>
</dbReference>
<evidence type="ECO:0000256" key="4">
    <source>
        <dbReference type="ARBA" id="ARBA00023163"/>
    </source>
</evidence>
<accession>M8CSI6</accession>
<protein>
    <submittedName>
        <fullName evidence="5">Transcription factor RAX1</fullName>
    </submittedName>
</protein>
<evidence type="ECO:0000256" key="3">
    <source>
        <dbReference type="ARBA" id="ARBA00023125"/>
    </source>
</evidence>
<dbReference type="CDD" id="cd00167">
    <property type="entry name" value="SANT"/>
    <property type="match status" value="1"/>
</dbReference>
<dbReference type="InterPro" id="IPR009057">
    <property type="entry name" value="Homeodomain-like_sf"/>
</dbReference>
<keyword evidence="1" id="KW-0677">Repeat</keyword>